<gene>
    <name evidence="7" type="ORF">SAMN06296058_3608</name>
</gene>
<dbReference type="CDD" id="cd06170">
    <property type="entry name" value="LuxR_C_like"/>
    <property type="match status" value="1"/>
</dbReference>
<dbReference type="PROSITE" id="PS00622">
    <property type="entry name" value="HTH_LUXR_1"/>
    <property type="match status" value="1"/>
</dbReference>
<evidence type="ECO:0000259" key="6">
    <source>
        <dbReference type="PROSITE" id="PS50110"/>
    </source>
</evidence>
<keyword evidence="3" id="KW-0804">Transcription</keyword>
<sequence length="207" mass="22574">MTAVVHIVDDDPGVLTAMARCLKADGLNVSMSQSTREFLDRYDPGAGGCVVLDLQMPGMDGLQLQRLLQDLEQRPPLIFVSGQADVASCAHAMRAGALDFLTKPVESDVLIAAVLHGLQTDAEQRARRDVERNAEQRWSSLTPREKQVLPHILAGRLNKQIAVELGVALKTIKVHRARIMQKLGVRSVAELVRVSESAHVQVAGSRC</sequence>
<evidence type="ECO:0000313" key="7">
    <source>
        <dbReference type="EMBL" id="SKC82102.1"/>
    </source>
</evidence>
<dbReference type="InterPro" id="IPR000792">
    <property type="entry name" value="Tscrpt_reg_LuxR_C"/>
</dbReference>
<dbReference type="Proteomes" id="UP000190341">
    <property type="component" value="Unassembled WGS sequence"/>
</dbReference>
<dbReference type="PRINTS" id="PR00038">
    <property type="entry name" value="HTHLUXR"/>
</dbReference>
<keyword evidence="1" id="KW-0805">Transcription regulation</keyword>
<keyword evidence="8" id="KW-1185">Reference proteome</keyword>
<dbReference type="Gene3D" id="3.40.50.2300">
    <property type="match status" value="1"/>
</dbReference>
<dbReference type="GO" id="GO:0000160">
    <property type="term" value="P:phosphorelay signal transduction system"/>
    <property type="evidence" value="ECO:0007669"/>
    <property type="project" value="InterPro"/>
</dbReference>
<reference evidence="7 8" key="1">
    <citation type="submission" date="2017-02" db="EMBL/GenBank/DDBJ databases">
        <authorList>
            <person name="Peterson S.W."/>
        </authorList>
    </citation>
    <scope>NUCLEOTIDE SEQUENCE [LARGE SCALE GENOMIC DNA]</scope>
    <source>
        <strain evidence="7 8">P15</strain>
    </source>
</reference>
<accession>A0A1T5M1H1</accession>
<dbReference type="RefSeq" id="WP_079726111.1">
    <property type="nucleotide sequence ID" value="NZ_BMCL01000004.1"/>
</dbReference>
<dbReference type="SUPFAM" id="SSF46894">
    <property type="entry name" value="C-terminal effector domain of the bipartite response regulators"/>
    <property type="match status" value="1"/>
</dbReference>
<feature type="domain" description="Response regulatory" evidence="6">
    <location>
        <begin position="4"/>
        <end position="118"/>
    </location>
</feature>
<organism evidence="7 8">
    <name type="scientific">Pseudoxanthomonas indica</name>
    <dbReference type="NCBI Taxonomy" id="428993"/>
    <lineage>
        <taxon>Bacteria</taxon>
        <taxon>Pseudomonadati</taxon>
        <taxon>Pseudomonadota</taxon>
        <taxon>Gammaproteobacteria</taxon>
        <taxon>Lysobacterales</taxon>
        <taxon>Lysobacteraceae</taxon>
        <taxon>Pseudoxanthomonas</taxon>
    </lineage>
</organism>
<evidence type="ECO:0000256" key="3">
    <source>
        <dbReference type="ARBA" id="ARBA00023163"/>
    </source>
</evidence>
<name>A0A1T5M1H1_9GAMM</name>
<dbReference type="Pfam" id="PF00196">
    <property type="entry name" value="GerE"/>
    <property type="match status" value="1"/>
</dbReference>
<proteinExistence type="predicted"/>
<protein>
    <submittedName>
        <fullName evidence="7">Two component transcriptional regulator, LuxR family</fullName>
    </submittedName>
</protein>
<dbReference type="InterPro" id="IPR016032">
    <property type="entry name" value="Sig_transdc_resp-reg_C-effctor"/>
</dbReference>
<dbReference type="InterPro" id="IPR011006">
    <property type="entry name" value="CheY-like_superfamily"/>
</dbReference>
<dbReference type="EMBL" id="FUZV01000002">
    <property type="protein sequence ID" value="SKC82102.1"/>
    <property type="molecule type" value="Genomic_DNA"/>
</dbReference>
<dbReference type="SMART" id="SM00448">
    <property type="entry name" value="REC"/>
    <property type="match status" value="1"/>
</dbReference>
<evidence type="ECO:0000256" key="4">
    <source>
        <dbReference type="PROSITE-ProRule" id="PRU00169"/>
    </source>
</evidence>
<dbReference type="SMART" id="SM00421">
    <property type="entry name" value="HTH_LUXR"/>
    <property type="match status" value="1"/>
</dbReference>
<evidence type="ECO:0000256" key="1">
    <source>
        <dbReference type="ARBA" id="ARBA00023015"/>
    </source>
</evidence>
<evidence type="ECO:0000256" key="2">
    <source>
        <dbReference type="ARBA" id="ARBA00023125"/>
    </source>
</evidence>
<dbReference type="PROSITE" id="PS50110">
    <property type="entry name" value="RESPONSE_REGULATORY"/>
    <property type="match status" value="1"/>
</dbReference>
<dbReference type="STRING" id="428993.SAMN06296058_3608"/>
<dbReference type="GO" id="GO:0006355">
    <property type="term" value="P:regulation of DNA-templated transcription"/>
    <property type="evidence" value="ECO:0007669"/>
    <property type="project" value="InterPro"/>
</dbReference>
<feature type="modified residue" description="4-aspartylphosphate" evidence="4">
    <location>
        <position position="53"/>
    </location>
</feature>
<dbReference type="InterPro" id="IPR036388">
    <property type="entry name" value="WH-like_DNA-bd_sf"/>
</dbReference>
<dbReference type="OrthoDB" id="9796655at2"/>
<dbReference type="GO" id="GO:0003677">
    <property type="term" value="F:DNA binding"/>
    <property type="evidence" value="ECO:0007669"/>
    <property type="project" value="UniProtKB-KW"/>
</dbReference>
<dbReference type="PANTHER" id="PTHR44688">
    <property type="entry name" value="DNA-BINDING TRANSCRIPTIONAL ACTIVATOR DEVR_DOSR"/>
    <property type="match status" value="1"/>
</dbReference>
<evidence type="ECO:0000313" key="8">
    <source>
        <dbReference type="Proteomes" id="UP000190341"/>
    </source>
</evidence>
<dbReference type="InterPro" id="IPR001789">
    <property type="entry name" value="Sig_transdc_resp-reg_receiver"/>
</dbReference>
<dbReference type="PROSITE" id="PS50043">
    <property type="entry name" value="HTH_LUXR_2"/>
    <property type="match status" value="1"/>
</dbReference>
<feature type="domain" description="HTH luxR-type" evidence="5">
    <location>
        <begin position="134"/>
        <end position="199"/>
    </location>
</feature>
<dbReference type="PANTHER" id="PTHR44688:SF16">
    <property type="entry name" value="DNA-BINDING TRANSCRIPTIONAL ACTIVATOR DEVR_DOSR"/>
    <property type="match status" value="1"/>
</dbReference>
<evidence type="ECO:0000259" key="5">
    <source>
        <dbReference type="PROSITE" id="PS50043"/>
    </source>
</evidence>
<dbReference type="Pfam" id="PF00072">
    <property type="entry name" value="Response_reg"/>
    <property type="match status" value="1"/>
</dbReference>
<keyword evidence="4" id="KW-0597">Phosphoprotein</keyword>
<dbReference type="SUPFAM" id="SSF52172">
    <property type="entry name" value="CheY-like"/>
    <property type="match status" value="1"/>
</dbReference>
<keyword evidence="2" id="KW-0238">DNA-binding</keyword>
<dbReference type="AlphaFoldDB" id="A0A1T5M1H1"/>
<dbReference type="Gene3D" id="1.10.10.10">
    <property type="entry name" value="Winged helix-like DNA-binding domain superfamily/Winged helix DNA-binding domain"/>
    <property type="match status" value="1"/>
</dbReference>